<organism evidence="1 2">
    <name type="scientific">Entomophthora muscae</name>
    <dbReference type="NCBI Taxonomy" id="34485"/>
    <lineage>
        <taxon>Eukaryota</taxon>
        <taxon>Fungi</taxon>
        <taxon>Fungi incertae sedis</taxon>
        <taxon>Zoopagomycota</taxon>
        <taxon>Entomophthoromycotina</taxon>
        <taxon>Entomophthoromycetes</taxon>
        <taxon>Entomophthorales</taxon>
        <taxon>Entomophthoraceae</taxon>
        <taxon>Entomophthora</taxon>
    </lineage>
</organism>
<evidence type="ECO:0000313" key="1">
    <source>
        <dbReference type="EMBL" id="KAJ9060426.1"/>
    </source>
</evidence>
<gene>
    <name evidence="1" type="ORF">DSO57_1030984</name>
</gene>
<proteinExistence type="predicted"/>
<evidence type="ECO:0000313" key="2">
    <source>
        <dbReference type="Proteomes" id="UP001165960"/>
    </source>
</evidence>
<dbReference type="Proteomes" id="UP001165960">
    <property type="component" value="Unassembled WGS sequence"/>
</dbReference>
<sequence>MVEGALKRVKLGRIVNLCSFVAIIVADLLKVLLLQSADAVGISQVGVMLPFYPAFIIWSLILLLLYSFAVYQMFPKTYNSKAIDAISPFFPFLALAHVGWVMARHVVVADIVLTFVQFGILFACYFIAWKHYKPNESIFVWAWISVYLPWELFSCFSEMTSYFLDLSIKSFHIGAILYFIFGIISLLIVLLASDSLYGFVVVWISCWMVVAGLYRADFDASSADPLLLIALIIGLLLLIASTRLVVMLILSKLQSRSKNPQPTMA</sequence>
<protein>
    <submittedName>
        <fullName evidence="1">Uncharacterized protein</fullName>
    </submittedName>
</protein>
<accession>A0ACC2SE57</accession>
<reference evidence="1" key="1">
    <citation type="submission" date="2022-04" db="EMBL/GenBank/DDBJ databases">
        <title>Genome of the entomopathogenic fungus Entomophthora muscae.</title>
        <authorList>
            <person name="Elya C."/>
            <person name="Lovett B.R."/>
            <person name="Lee E."/>
            <person name="Macias A.M."/>
            <person name="Hajek A.E."/>
            <person name="De Bivort B.L."/>
            <person name="Kasson M.T."/>
            <person name="De Fine Licht H.H."/>
            <person name="Stajich J.E."/>
        </authorList>
    </citation>
    <scope>NUCLEOTIDE SEQUENCE</scope>
    <source>
        <strain evidence="1">Berkeley</strain>
    </source>
</reference>
<keyword evidence="2" id="KW-1185">Reference proteome</keyword>
<dbReference type="EMBL" id="QTSX02005189">
    <property type="protein sequence ID" value="KAJ9060426.1"/>
    <property type="molecule type" value="Genomic_DNA"/>
</dbReference>
<name>A0ACC2SE57_9FUNG</name>
<comment type="caution">
    <text evidence="1">The sequence shown here is derived from an EMBL/GenBank/DDBJ whole genome shotgun (WGS) entry which is preliminary data.</text>
</comment>